<dbReference type="Pfam" id="PF17853">
    <property type="entry name" value="GGDEF_2"/>
    <property type="match status" value="1"/>
</dbReference>
<evidence type="ECO:0008006" key="6">
    <source>
        <dbReference type="Google" id="ProtNLM"/>
    </source>
</evidence>
<evidence type="ECO:0000313" key="5">
    <source>
        <dbReference type="Proteomes" id="UP001320544"/>
    </source>
</evidence>
<dbReference type="Pfam" id="PF13556">
    <property type="entry name" value="HTH_30"/>
    <property type="match status" value="1"/>
</dbReference>
<feature type="domain" description="CdaR GGDEF-like" evidence="3">
    <location>
        <begin position="292"/>
        <end position="410"/>
    </location>
</feature>
<evidence type="ECO:0000259" key="3">
    <source>
        <dbReference type="Pfam" id="PF17853"/>
    </source>
</evidence>
<proteinExistence type="inferred from homology"/>
<evidence type="ECO:0000313" key="4">
    <source>
        <dbReference type="EMBL" id="BDE96870.1"/>
    </source>
</evidence>
<dbReference type="PANTHER" id="PTHR33744:SF1">
    <property type="entry name" value="DNA-BINDING TRANSCRIPTIONAL ACTIVATOR ADER"/>
    <property type="match status" value="1"/>
</dbReference>
<dbReference type="InterPro" id="IPR042070">
    <property type="entry name" value="PucR_C-HTH_sf"/>
</dbReference>
<dbReference type="Proteomes" id="UP001320544">
    <property type="component" value="Chromosome"/>
</dbReference>
<evidence type="ECO:0000256" key="1">
    <source>
        <dbReference type="ARBA" id="ARBA00006754"/>
    </source>
</evidence>
<name>A0ABM7WKI4_9ACTN</name>
<dbReference type="Gene3D" id="1.10.10.2840">
    <property type="entry name" value="PucR C-terminal helix-turn-helix domain"/>
    <property type="match status" value="1"/>
</dbReference>
<accession>A0ABM7WKI4</accession>
<protein>
    <recommendedName>
        <fullName evidence="6">PucR-like helix-turn-helix protein</fullName>
    </recommendedName>
</protein>
<organism evidence="4 5">
    <name type="scientific">Raoultibacter timonensis</name>
    <dbReference type="NCBI Taxonomy" id="1907662"/>
    <lineage>
        <taxon>Bacteria</taxon>
        <taxon>Bacillati</taxon>
        <taxon>Actinomycetota</taxon>
        <taxon>Coriobacteriia</taxon>
        <taxon>Eggerthellales</taxon>
        <taxon>Eggerthellaceae</taxon>
        <taxon>Raoultibacter</taxon>
    </lineage>
</organism>
<gene>
    <name evidence="4" type="ORF">CE91St30_22030</name>
</gene>
<dbReference type="InterPro" id="IPR051448">
    <property type="entry name" value="CdaR-like_regulators"/>
</dbReference>
<dbReference type="EMBL" id="AP025564">
    <property type="protein sequence ID" value="BDE96870.1"/>
    <property type="molecule type" value="Genomic_DNA"/>
</dbReference>
<keyword evidence="5" id="KW-1185">Reference proteome</keyword>
<dbReference type="InterPro" id="IPR041522">
    <property type="entry name" value="CdaR_GGDEF"/>
</dbReference>
<comment type="similarity">
    <text evidence="1">Belongs to the CdaR family.</text>
</comment>
<evidence type="ECO:0000259" key="2">
    <source>
        <dbReference type="Pfam" id="PF13556"/>
    </source>
</evidence>
<reference evidence="4 5" key="1">
    <citation type="submission" date="2022-01" db="EMBL/GenBank/DDBJ databases">
        <title>Novel bile acid biosynthetic pathways are enriched in the microbiome of centenarians.</title>
        <authorList>
            <person name="Sato Y."/>
            <person name="Atarashi K."/>
            <person name="Plichta R.D."/>
            <person name="Arai Y."/>
            <person name="Sasajima S."/>
            <person name="Kearney M.S."/>
            <person name="Suda W."/>
            <person name="Takeshita K."/>
            <person name="Sasaki T."/>
            <person name="Okamoto S."/>
            <person name="Skelly N.A."/>
            <person name="Okamura Y."/>
            <person name="Vlamakis H."/>
            <person name="Li Y."/>
            <person name="Tanoue T."/>
            <person name="Takei H."/>
            <person name="Nittono H."/>
            <person name="Narushima S."/>
            <person name="Irie J."/>
            <person name="Itoh H."/>
            <person name="Moriya K."/>
            <person name="Sugiura Y."/>
            <person name="Suematsu M."/>
            <person name="Moritoki N."/>
            <person name="Shibata S."/>
            <person name="Littman R.D."/>
            <person name="Fischbach A.M."/>
            <person name="Uwamino Y."/>
            <person name="Inoue T."/>
            <person name="Honda A."/>
            <person name="Hattori M."/>
            <person name="Murai T."/>
            <person name="Xavier J.R."/>
            <person name="Hirose N."/>
            <person name="Honda K."/>
        </authorList>
    </citation>
    <scope>NUCLEOTIDE SEQUENCE [LARGE SCALE GENOMIC DNA]</scope>
    <source>
        <strain evidence="4 5">CE91-St30</strain>
    </source>
</reference>
<dbReference type="RefSeq" id="WP_244386014.1">
    <property type="nucleotide sequence ID" value="NZ_AP025564.1"/>
</dbReference>
<feature type="domain" description="PucR C-terminal helix-turn-helix" evidence="2">
    <location>
        <begin position="459"/>
        <end position="516"/>
    </location>
</feature>
<dbReference type="InterPro" id="IPR025736">
    <property type="entry name" value="PucR_C-HTH_dom"/>
</dbReference>
<sequence length="529" mass="60111">MKLNLHTIAHELDDIVIGEIIGSDPNKPSIEYPVLFSVNEYHFYNNVLYVTIDKHLEEAKDRVQRYLSRNPNLSFSCICIGTPPSYTGAIPNCDIAWVDSSQSRTRLFNTIQKIFQRFTSWERGLEEIVNGGGGLSDLVNASLGIFKNDICITDQFSRVLVHRVYRTGQLLREQTDQIEEGKYLPKNMVFDGVLDEQGGMDFSSQEPTFATMHAFRCTVLRSTIKVSQGYSLILSVHSNYQEIGPYDCAPLLVFAATIKKLYSSYGVLDSNERYVDVRATMRSFIQGKNVPDSMLIQCAIAFDWSRETDEFLCLCIDFIPTMRVEDGILMKPLASVCNRIQDCFDCLAFILENRIVVVVNCTRSNMTEEDLLDQTEQFAHEYGLAIGASSLYPGIKSLPGSYRQAIAALEKSYAEQSERIVRFEDNTLEIGMSYILNEMNPERFCPKALVSLARSEPELYRSLDAYLKANCNSSMASKALSLQRNSFVYRLEKIKRLLGMDLEDPDVRLLLNISFKLIDLYGLENLQDR</sequence>
<dbReference type="PANTHER" id="PTHR33744">
    <property type="entry name" value="CARBOHYDRATE DIACID REGULATOR"/>
    <property type="match status" value="1"/>
</dbReference>